<sequence length="392" mass="44682">RMDKYMQLFDKKGLKLYKEDCNSSSYVDNATHSIKALTASYAISNLSVKNSKPFCKKKFVKECIIAAVESFGNSLTLEEAASIPLSDKTVKSRIDDIASSLENKLKSLLASCSFFSLCLDESTDNRHVSQLSIFVRIVDFSYVEELLDFVSLHDTTGIDIFEAVKTLQKFGIDFSKCSAIVTDGAKVMTGLKNGFFSLVSHIDFFRRKLILFKHQLENDVFHFFPFCHSLASGAVFCQTAETYLYSHIIESLINQFDMRFSDFETLRQDLTLFENPLIVQIEEQSLEFQAELCDLQCDFSFKTRLEKGIEFFKILNASCYPRLRKFGLRIFSMFGSTYLCECSFSKMKFTKTEKRSSLNDASLSSIMRTTSSKISVDIPSLIESCKRPKRSN</sequence>
<comment type="caution">
    <text evidence="2">The sequence shown here is derived from an EMBL/GenBank/DDBJ whole genome shotgun (WGS) entry which is preliminary data.</text>
</comment>
<dbReference type="AlphaFoldDB" id="A0A836FW71"/>
<feature type="non-terminal residue" evidence="2">
    <location>
        <position position="392"/>
    </location>
</feature>
<dbReference type="OrthoDB" id="7701213at2759"/>
<dbReference type="GO" id="GO:0046983">
    <property type="term" value="F:protein dimerization activity"/>
    <property type="evidence" value="ECO:0007669"/>
    <property type="project" value="InterPro"/>
</dbReference>
<evidence type="ECO:0000259" key="1">
    <source>
        <dbReference type="Pfam" id="PF05699"/>
    </source>
</evidence>
<evidence type="ECO:0000313" key="2">
    <source>
        <dbReference type="EMBL" id="KAG5345717.1"/>
    </source>
</evidence>
<proteinExistence type="predicted"/>
<feature type="non-terminal residue" evidence="2">
    <location>
        <position position="1"/>
    </location>
</feature>
<dbReference type="Pfam" id="PF05699">
    <property type="entry name" value="Dimer_Tnp_hAT"/>
    <property type="match status" value="1"/>
</dbReference>
<dbReference type="PANTHER" id="PTHR45913:SF20">
    <property type="entry name" value="GENERAL TRANSCRIPTION FACTOR II-I REPEAT DOMAIN-CONTAINING PROTEIN 2"/>
    <property type="match status" value="1"/>
</dbReference>
<accession>A0A836FW71</accession>
<dbReference type="Proteomes" id="UP000670152">
    <property type="component" value="Unassembled WGS sequence"/>
</dbReference>
<protein>
    <submittedName>
        <fullName evidence="2">GT2D2 protein</fullName>
    </submittedName>
</protein>
<name>A0A836FW71_9HYME</name>
<feature type="domain" description="HAT C-terminal dimerisation" evidence="1">
    <location>
        <begin position="309"/>
        <end position="368"/>
    </location>
</feature>
<organism evidence="2 3">
    <name type="scientific">Acromyrmex heyeri</name>
    <dbReference type="NCBI Taxonomy" id="230685"/>
    <lineage>
        <taxon>Eukaryota</taxon>
        <taxon>Metazoa</taxon>
        <taxon>Ecdysozoa</taxon>
        <taxon>Arthropoda</taxon>
        <taxon>Hexapoda</taxon>
        <taxon>Insecta</taxon>
        <taxon>Pterygota</taxon>
        <taxon>Neoptera</taxon>
        <taxon>Endopterygota</taxon>
        <taxon>Hymenoptera</taxon>
        <taxon>Apocrita</taxon>
        <taxon>Aculeata</taxon>
        <taxon>Formicoidea</taxon>
        <taxon>Formicidae</taxon>
        <taxon>Myrmicinae</taxon>
        <taxon>Acromyrmex</taxon>
    </lineage>
</organism>
<dbReference type="PANTHER" id="PTHR45913">
    <property type="entry name" value="EPM2A-INTERACTING PROTEIN 1"/>
    <property type="match status" value="1"/>
</dbReference>
<dbReference type="EMBL" id="JAANIB010000258">
    <property type="protein sequence ID" value="KAG5345717.1"/>
    <property type="molecule type" value="Genomic_DNA"/>
</dbReference>
<evidence type="ECO:0000313" key="3">
    <source>
        <dbReference type="Proteomes" id="UP000670152"/>
    </source>
</evidence>
<dbReference type="InterPro" id="IPR008906">
    <property type="entry name" value="HATC_C_dom"/>
</dbReference>
<reference evidence="2 3" key="1">
    <citation type="submission" date="2020-02" db="EMBL/GenBank/DDBJ databases">
        <title>Relaxed selection underlies rapid genomic changes in the transitions from sociality to social parasitism in ants.</title>
        <authorList>
            <person name="Bi X."/>
        </authorList>
    </citation>
    <scope>NUCLEOTIDE SEQUENCE [LARGE SCALE GENOMIC DNA]</scope>
    <source>
        <strain evidence="2">BGI-DK2014b</strain>
        <tissue evidence="2">Whole body</tissue>
    </source>
</reference>
<dbReference type="InterPro" id="IPR012337">
    <property type="entry name" value="RNaseH-like_sf"/>
</dbReference>
<dbReference type="SUPFAM" id="SSF53098">
    <property type="entry name" value="Ribonuclease H-like"/>
    <property type="match status" value="1"/>
</dbReference>
<gene>
    <name evidence="2" type="primary">Gtf2ird2_1</name>
    <name evidence="2" type="ORF">G6Z77_0007799</name>
</gene>
<keyword evidence="3" id="KW-1185">Reference proteome</keyword>